<evidence type="ECO:0000313" key="2">
    <source>
        <dbReference type="Proteomes" id="UP000584374"/>
    </source>
</evidence>
<sequence length="151" mass="16756">MTSTDTANVVSVLFHHVIRHAYTGEEVDGLVREIVETPPRPVCQVYVWDQPCHINEDGQPVFPPRRLLVSSKPTTGWGALNYFNPGAPDGLADSLNPEADENTPVLPLDTDGVDFPRSASLPLEKVREAIAEYCRTGARPTCVQWQPGEWY</sequence>
<organism evidence="1 2">
    <name type="scientific">Saccharopolyspora phatthalungensis</name>
    <dbReference type="NCBI Taxonomy" id="664693"/>
    <lineage>
        <taxon>Bacteria</taxon>
        <taxon>Bacillati</taxon>
        <taxon>Actinomycetota</taxon>
        <taxon>Actinomycetes</taxon>
        <taxon>Pseudonocardiales</taxon>
        <taxon>Pseudonocardiaceae</taxon>
        <taxon>Saccharopolyspora</taxon>
    </lineage>
</organism>
<dbReference type="RefSeq" id="WP_184726498.1">
    <property type="nucleotide sequence ID" value="NZ_JACHIW010000001.1"/>
</dbReference>
<comment type="caution">
    <text evidence="1">The sequence shown here is derived from an EMBL/GenBank/DDBJ whole genome shotgun (WGS) entry which is preliminary data.</text>
</comment>
<reference evidence="1 2" key="1">
    <citation type="submission" date="2020-08" db="EMBL/GenBank/DDBJ databases">
        <title>Sequencing the genomes of 1000 actinobacteria strains.</title>
        <authorList>
            <person name="Klenk H.-P."/>
        </authorList>
    </citation>
    <scope>NUCLEOTIDE SEQUENCE [LARGE SCALE GENOMIC DNA]</scope>
    <source>
        <strain evidence="1 2">DSM 45584</strain>
    </source>
</reference>
<evidence type="ECO:0000313" key="1">
    <source>
        <dbReference type="EMBL" id="MBB5155097.1"/>
    </source>
</evidence>
<proteinExistence type="predicted"/>
<gene>
    <name evidence="1" type="ORF">BJ970_002631</name>
</gene>
<dbReference type="Proteomes" id="UP000584374">
    <property type="component" value="Unassembled WGS sequence"/>
</dbReference>
<name>A0A840Q550_9PSEU</name>
<protein>
    <recommendedName>
        <fullName evidence="3">Immunity protein Imm1</fullName>
    </recommendedName>
</protein>
<dbReference type="Pfam" id="PF14430">
    <property type="entry name" value="Imm1"/>
    <property type="match status" value="1"/>
</dbReference>
<evidence type="ECO:0008006" key="3">
    <source>
        <dbReference type="Google" id="ProtNLM"/>
    </source>
</evidence>
<accession>A0A840Q550</accession>
<dbReference type="EMBL" id="JACHIW010000001">
    <property type="protein sequence ID" value="MBB5155097.1"/>
    <property type="molecule type" value="Genomic_DNA"/>
</dbReference>
<dbReference type="InterPro" id="IPR025680">
    <property type="entry name" value="DddI"/>
</dbReference>
<dbReference type="AlphaFoldDB" id="A0A840Q550"/>
<keyword evidence="2" id="KW-1185">Reference proteome</keyword>